<keyword evidence="5" id="KW-0472">Membrane</keyword>
<dbReference type="Gene3D" id="3.90.226.10">
    <property type="entry name" value="2-enoyl-CoA Hydratase, Chain A, domain 1"/>
    <property type="match status" value="1"/>
</dbReference>
<dbReference type="CDD" id="cd07023">
    <property type="entry name" value="S49_Sppa_N_C"/>
    <property type="match status" value="1"/>
</dbReference>
<sequence length="317" mass="35551">MADIDSTNRKEGWEREVLEKIISSSVKEQRRVRYWGIFFKSLTFVYLYLLLFWGLGWFDGEPGRITDKHAALVDLRGEIKADSMGSADNINAALQKAFKDKNTAGVILRINSPGGSPVQAGYINDEIRRLRSEYPQIPLYVVVEDICASGGYYVAVAADKIFVDKASIVGSIGVVLDSFGFAGTLEKLGVERRLLTAGENKSFLDPFLPSDPKQREHARQMLAEIHQQFIQVVRHGRGDRLKDIPEIFSGMVWTGEKSIELGLVDGLGSAEYVAREIIQTDRIVDFTTQEGLAERFAKRFGRVTADVMLGGERWQLR</sequence>
<evidence type="ECO:0000313" key="8">
    <source>
        <dbReference type="EMBL" id="SFM08262.1"/>
    </source>
</evidence>
<dbReference type="GO" id="GO:0006508">
    <property type="term" value="P:proteolysis"/>
    <property type="evidence" value="ECO:0007669"/>
    <property type="project" value="UniProtKB-KW"/>
</dbReference>
<dbReference type="GO" id="GO:0008236">
    <property type="term" value="F:serine-type peptidase activity"/>
    <property type="evidence" value="ECO:0007669"/>
    <property type="project" value="UniProtKB-KW"/>
</dbReference>
<organism evidence="8 9">
    <name type="scientific">Nitrosomonas nitrosa</name>
    <dbReference type="NCBI Taxonomy" id="52442"/>
    <lineage>
        <taxon>Bacteria</taxon>
        <taxon>Pseudomonadati</taxon>
        <taxon>Pseudomonadota</taxon>
        <taxon>Betaproteobacteria</taxon>
        <taxon>Nitrosomonadales</taxon>
        <taxon>Nitrosomonadaceae</taxon>
        <taxon>Nitrosomonas</taxon>
    </lineage>
</organism>
<reference evidence="7" key="2">
    <citation type="submission" date="2021-02" db="EMBL/GenBank/DDBJ databases">
        <authorList>
            <person name="Han P."/>
        </authorList>
    </citation>
    <scope>NUCLEOTIDE SEQUENCE</scope>
    <source>
        <strain evidence="7">Nitrosomonas nitrosa 18-3D</strain>
    </source>
</reference>
<dbReference type="SUPFAM" id="SSF52096">
    <property type="entry name" value="ClpP/crotonase"/>
    <property type="match status" value="1"/>
</dbReference>
<evidence type="ECO:0000313" key="7">
    <source>
        <dbReference type="EMBL" id="CAE6490133.1"/>
    </source>
</evidence>
<evidence type="ECO:0000256" key="5">
    <source>
        <dbReference type="SAM" id="Phobius"/>
    </source>
</evidence>
<dbReference type="Proteomes" id="UP000601736">
    <property type="component" value="Unassembled WGS sequence"/>
</dbReference>
<dbReference type="Gene3D" id="6.20.330.10">
    <property type="match status" value="1"/>
</dbReference>
<protein>
    <submittedName>
        <fullName evidence="7">Peptidase S49</fullName>
    </submittedName>
    <submittedName>
        <fullName evidence="8">Protease-4</fullName>
    </submittedName>
</protein>
<evidence type="ECO:0000256" key="4">
    <source>
        <dbReference type="ARBA" id="ARBA00022825"/>
    </source>
</evidence>
<keyword evidence="4" id="KW-0720">Serine protease</keyword>
<keyword evidence="5" id="KW-0812">Transmembrane</keyword>
<dbReference type="EMBL" id="CAJNAP010000002">
    <property type="protein sequence ID" value="CAE6490133.1"/>
    <property type="molecule type" value="Genomic_DNA"/>
</dbReference>
<evidence type="ECO:0000256" key="2">
    <source>
        <dbReference type="ARBA" id="ARBA00022670"/>
    </source>
</evidence>
<accession>A0A1I4MY59</accession>
<feature type="domain" description="Peptidase S49" evidence="6">
    <location>
        <begin position="136"/>
        <end position="277"/>
    </location>
</feature>
<evidence type="ECO:0000313" key="9">
    <source>
        <dbReference type="Proteomes" id="UP000199561"/>
    </source>
</evidence>
<reference evidence="8 9" key="1">
    <citation type="submission" date="2016-10" db="EMBL/GenBank/DDBJ databases">
        <authorList>
            <person name="de Groot N.N."/>
        </authorList>
    </citation>
    <scope>NUCLEOTIDE SEQUENCE [LARGE SCALE GENOMIC DNA]</scope>
    <source>
        <strain evidence="8 9">Nm146</strain>
    </source>
</reference>
<keyword evidence="2 8" id="KW-0645">Protease</keyword>
<gene>
    <name evidence="7" type="ORF">NMYAN_100130</name>
    <name evidence="8" type="ORF">SAMN05421880_10611</name>
</gene>
<dbReference type="InterPro" id="IPR029045">
    <property type="entry name" value="ClpP/crotonase-like_dom_sf"/>
</dbReference>
<dbReference type="InterPro" id="IPR047272">
    <property type="entry name" value="S49_SppA_C"/>
</dbReference>
<keyword evidence="9" id="KW-1185">Reference proteome</keyword>
<dbReference type="Pfam" id="PF01343">
    <property type="entry name" value="Peptidase_S49"/>
    <property type="match status" value="1"/>
</dbReference>
<dbReference type="PANTHER" id="PTHR42987">
    <property type="entry name" value="PEPTIDASE S49"/>
    <property type="match status" value="1"/>
</dbReference>
<dbReference type="PANTHER" id="PTHR42987:SF8">
    <property type="entry name" value="PROTEINASE"/>
    <property type="match status" value="1"/>
</dbReference>
<keyword evidence="3" id="KW-0378">Hydrolase</keyword>
<comment type="similarity">
    <text evidence="1">Belongs to the peptidase S49 family.</text>
</comment>
<keyword evidence="5" id="KW-1133">Transmembrane helix</keyword>
<dbReference type="AlphaFoldDB" id="A0A1I4MY59"/>
<dbReference type="RefSeq" id="WP_090666824.1">
    <property type="nucleotide sequence ID" value="NZ_CAJNAP010000002.1"/>
</dbReference>
<dbReference type="EMBL" id="FOUF01000006">
    <property type="protein sequence ID" value="SFM08262.1"/>
    <property type="molecule type" value="Genomic_DNA"/>
</dbReference>
<evidence type="ECO:0000259" key="6">
    <source>
        <dbReference type="Pfam" id="PF01343"/>
    </source>
</evidence>
<dbReference type="OrthoDB" id="9764363at2"/>
<feature type="transmembrane region" description="Helical" evidence="5">
    <location>
        <begin position="37"/>
        <end position="58"/>
    </location>
</feature>
<proteinExistence type="inferred from homology"/>
<evidence type="ECO:0000256" key="1">
    <source>
        <dbReference type="ARBA" id="ARBA00008683"/>
    </source>
</evidence>
<evidence type="ECO:0000256" key="3">
    <source>
        <dbReference type="ARBA" id="ARBA00022801"/>
    </source>
</evidence>
<dbReference type="STRING" id="52442.SAMN05421880_10611"/>
<dbReference type="InterPro" id="IPR002142">
    <property type="entry name" value="Peptidase_S49"/>
</dbReference>
<dbReference type="Proteomes" id="UP000199561">
    <property type="component" value="Unassembled WGS sequence"/>
</dbReference>
<name>A0A1I4MY59_9PROT</name>